<dbReference type="AlphaFoldDB" id="A0A1G9D5S1"/>
<dbReference type="PANTHER" id="PTHR35174:SF3">
    <property type="entry name" value="BLL7171 PROTEIN"/>
    <property type="match status" value="1"/>
</dbReference>
<dbReference type="OrthoDB" id="668782at2"/>
<protein>
    <submittedName>
        <fullName evidence="3">Uncharacterized conserved protein</fullName>
    </submittedName>
</protein>
<name>A0A1G9D5S1_9ACTN</name>
<comment type="similarity">
    <text evidence="1">Belongs to the YciI family.</text>
</comment>
<dbReference type="InterPro" id="IPR005545">
    <property type="entry name" value="YCII"/>
</dbReference>
<sequence>MRYLLLICGDEESYQAMLADPEFLPDCEAWAAARGDGLIQSGGLEPPADATTVRVRDGEILLTDGPFVESKEIVAGFSLIECATREEAVEAAAGHPVARHGTVELRALQP</sequence>
<dbReference type="PANTHER" id="PTHR35174">
    <property type="entry name" value="BLL7171 PROTEIN-RELATED"/>
    <property type="match status" value="1"/>
</dbReference>
<dbReference type="RefSeq" id="WP_090940552.1">
    <property type="nucleotide sequence ID" value="NZ_FNDJ01000017.1"/>
</dbReference>
<proteinExistence type="inferred from homology"/>
<accession>A0A1G9D5S1</accession>
<evidence type="ECO:0000313" key="4">
    <source>
        <dbReference type="Proteomes" id="UP000199202"/>
    </source>
</evidence>
<keyword evidence="4" id="KW-1185">Reference proteome</keyword>
<dbReference type="Proteomes" id="UP000199202">
    <property type="component" value="Unassembled WGS sequence"/>
</dbReference>
<dbReference type="InterPro" id="IPR011008">
    <property type="entry name" value="Dimeric_a/b-barrel"/>
</dbReference>
<dbReference type="Gene3D" id="3.30.70.1060">
    <property type="entry name" value="Dimeric alpha+beta barrel"/>
    <property type="match status" value="1"/>
</dbReference>
<dbReference type="SUPFAM" id="SSF54909">
    <property type="entry name" value="Dimeric alpha+beta barrel"/>
    <property type="match status" value="1"/>
</dbReference>
<dbReference type="Pfam" id="PF03795">
    <property type="entry name" value="YCII"/>
    <property type="match status" value="1"/>
</dbReference>
<dbReference type="EMBL" id="FNDJ01000017">
    <property type="protein sequence ID" value="SDK59278.1"/>
    <property type="molecule type" value="Genomic_DNA"/>
</dbReference>
<reference evidence="3 4" key="1">
    <citation type="submission" date="2016-10" db="EMBL/GenBank/DDBJ databases">
        <authorList>
            <person name="de Groot N.N."/>
        </authorList>
    </citation>
    <scope>NUCLEOTIDE SEQUENCE [LARGE SCALE GENOMIC DNA]</scope>
    <source>
        <strain evidence="3 4">CGMCC 4.6533</strain>
    </source>
</reference>
<evidence type="ECO:0000256" key="1">
    <source>
        <dbReference type="ARBA" id="ARBA00007689"/>
    </source>
</evidence>
<evidence type="ECO:0000313" key="3">
    <source>
        <dbReference type="EMBL" id="SDK59278.1"/>
    </source>
</evidence>
<feature type="domain" description="YCII-related" evidence="2">
    <location>
        <begin position="1"/>
        <end position="108"/>
    </location>
</feature>
<organism evidence="3 4">
    <name type="scientific">Nonomuraea jiangxiensis</name>
    <dbReference type="NCBI Taxonomy" id="633440"/>
    <lineage>
        <taxon>Bacteria</taxon>
        <taxon>Bacillati</taxon>
        <taxon>Actinomycetota</taxon>
        <taxon>Actinomycetes</taxon>
        <taxon>Streptosporangiales</taxon>
        <taxon>Streptosporangiaceae</taxon>
        <taxon>Nonomuraea</taxon>
    </lineage>
</organism>
<evidence type="ECO:0000259" key="2">
    <source>
        <dbReference type="Pfam" id="PF03795"/>
    </source>
</evidence>
<gene>
    <name evidence="3" type="ORF">SAMN05421869_11723</name>
</gene>
<dbReference type="STRING" id="633440.SAMN05421869_11723"/>